<evidence type="ECO:0000256" key="3">
    <source>
        <dbReference type="ARBA" id="ARBA00022801"/>
    </source>
</evidence>
<evidence type="ECO:0000256" key="7">
    <source>
        <dbReference type="PIRSR" id="PIRSR601088-2"/>
    </source>
</evidence>
<dbReference type="Gene3D" id="3.90.110.10">
    <property type="entry name" value="Lactate dehydrogenase/glycoside hydrolase, family 4, C-terminal"/>
    <property type="match status" value="1"/>
</dbReference>
<dbReference type="GO" id="GO:0046872">
    <property type="term" value="F:metal ion binding"/>
    <property type="evidence" value="ECO:0007669"/>
    <property type="project" value="UniProtKB-KW"/>
</dbReference>
<keyword evidence="4 10" id="KW-0520">NAD</keyword>
<organism evidence="12 13">
    <name type="scientific">Scandinavium lactucae</name>
    <dbReference type="NCBI Taxonomy" id="3095028"/>
    <lineage>
        <taxon>Bacteria</taxon>
        <taxon>Pseudomonadati</taxon>
        <taxon>Pseudomonadota</taxon>
        <taxon>Gammaproteobacteria</taxon>
        <taxon>Enterobacterales</taxon>
        <taxon>Enterobacteriaceae</taxon>
        <taxon>Scandinavium</taxon>
    </lineage>
</organism>
<dbReference type="Pfam" id="PF11975">
    <property type="entry name" value="Glyco_hydro_4C"/>
    <property type="match status" value="1"/>
</dbReference>
<evidence type="ECO:0000313" key="12">
    <source>
        <dbReference type="EMBL" id="MDX6030070.1"/>
    </source>
</evidence>
<evidence type="ECO:0000256" key="9">
    <source>
        <dbReference type="PIRSR" id="PIRSR601088-4"/>
    </source>
</evidence>
<name>A0AAJ2VQR0_9ENTR</name>
<dbReference type="GO" id="GO:0008706">
    <property type="term" value="F:6-phospho-beta-glucosidase activity"/>
    <property type="evidence" value="ECO:0007669"/>
    <property type="project" value="UniProtKB-EC"/>
</dbReference>
<dbReference type="SUPFAM" id="SSF51735">
    <property type="entry name" value="NAD(P)-binding Rossmann-fold domains"/>
    <property type="match status" value="1"/>
</dbReference>
<feature type="site" description="Increases basicity of active site Tyr" evidence="9">
    <location>
        <position position="111"/>
    </location>
</feature>
<dbReference type="Pfam" id="PF02056">
    <property type="entry name" value="Glyco_hydro_4"/>
    <property type="match status" value="1"/>
</dbReference>
<dbReference type="InterPro" id="IPR015955">
    <property type="entry name" value="Lactate_DH/Glyco_Ohase_4_C"/>
</dbReference>
<feature type="domain" description="Glycosyl hydrolase family 4 C-terminal" evidence="11">
    <location>
        <begin position="196"/>
        <end position="410"/>
    </location>
</feature>
<dbReference type="GO" id="GO:0005975">
    <property type="term" value="P:carbohydrate metabolic process"/>
    <property type="evidence" value="ECO:0007669"/>
    <property type="project" value="InterPro"/>
</dbReference>
<accession>A0AAJ2VQR0</accession>
<dbReference type="RefSeq" id="WP_319626693.1">
    <property type="nucleotide sequence ID" value="NZ_JAWXRB010000001.1"/>
</dbReference>
<comment type="similarity">
    <text evidence="1 10">Belongs to the glycosyl hydrolase 4 family.</text>
</comment>
<comment type="caution">
    <text evidence="12">The sequence shown here is derived from an EMBL/GenBank/DDBJ whole genome shotgun (WGS) entry which is preliminary data.</text>
</comment>
<dbReference type="PROSITE" id="PS01324">
    <property type="entry name" value="GLYCOSYL_HYDROL_F4"/>
    <property type="match status" value="1"/>
</dbReference>
<dbReference type="InterPro" id="IPR001088">
    <property type="entry name" value="Glyco_hydro_4"/>
</dbReference>
<keyword evidence="3 10" id="KW-0378">Hydrolase</keyword>
<keyword evidence="8" id="KW-0408">Iron</keyword>
<reference evidence="12" key="1">
    <citation type="submission" date="2023-11" db="EMBL/GenBank/DDBJ databases">
        <title>Scandinavium wanjuensis sp. nov., isolated from lettuce South Korea.</title>
        <authorList>
            <person name="Park J."/>
            <person name="Park S."/>
            <person name="Oh K.K."/>
            <person name="Cho G.S."/>
            <person name="Franz C.M.A.P."/>
        </authorList>
    </citation>
    <scope>NUCLEOTIDE SEQUENCE</scope>
    <source>
        <strain evidence="12">V105_12</strain>
    </source>
</reference>
<dbReference type="EMBL" id="JAWXRC010000017">
    <property type="protein sequence ID" value="MDX6030070.1"/>
    <property type="molecule type" value="Genomic_DNA"/>
</dbReference>
<dbReference type="PRINTS" id="PR00732">
    <property type="entry name" value="GLHYDRLASE4"/>
</dbReference>
<dbReference type="AlphaFoldDB" id="A0AAJ2VQR0"/>
<dbReference type="PANTHER" id="PTHR32092">
    <property type="entry name" value="6-PHOSPHO-BETA-GLUCOSIDASE-RELATED"/>
    <property type="match status" value="1"/>
</dbReference>
<dbReference type="CDD" id="cd05296">
    <property type="entry name" value="GH4_P_beta_glucosidase"/>
    <property type="match status" value="1"/>
</dbReference>
<gene>
    <name evidence="12" type="ORF">SIL20_00885</name>
</gene>
<comment type="cofactor">
    <cofactor evidence="10">
        <name>NAD(+)</name>
        <dbReference type="ChEBI" id="CHEBI:57540"/>
    </cofactor>
    <text evidence="10">Binds 1 NAD(+) per subunit.</text>
</comment>
<feature type="binding site" evidence="7">
    <location>
        <position position="95"/>
    </location>
    <ligand>
        <name>substrate</name>
    </ligand>
</feature>
<evidence type="ECO:0000256" key="1">
    <source>
        <dbReference type="ARBA" id="ARBA00010141"/>
    </source>
</evidence>
<dbReference type="EC" id="3.2.1.86" evidence="12"/>
<evidence type="ECO:0000313" key="13">
    <source>
        <dbReference type="Proteomes" id="UP001282336"/>
    </source>
</evidence>
<evidence type="ECO:0000256" key="8">
    <source>
        <dbReference type="PIRSR" id="PIRSR601088-3"/>
    </source>
</evidence>
<evidence type="ECO:0000256" key="10">
    <source>
        <dbReference type="RuleBase" id="RU361152"/>
    </source>
</evidence>
<dbReference type="Proteomes" id="UP001282336">
    <property type="component" value="Unassembled WGS sequence"/>
</dbReference>
<feature type="binding site" evidence="8">
    <location>
        <position position="170"/>
    </location>
    <ligand>
        <name>Mn(2+)</name>
        <dbReference type="ChEBI" id="CHEBI:29035"/>
    </ligand>
</feature>
<feature type="binding site" evidence="8">
    <location>
        <position position="200"/>
    </location>
    <ligand>
        <name>Mn(2+)</name>
        <dbReference type="ChEBI" id="CHEBI:29035"/>
    </ligand>
</feature>
<dbReference type="GO" id="GO:0016616">
    <property type="term" value="F:oxidoreductase activity, acting on the CH-OH group of donors, NAD or NADP as acceptor"/>
    <property type="evidence" value="ECO:0007669"/>
    <property type="project" value="InterPro"/>
</dbReference>
<dbReference type="SUPFAM" id="SSF56327">
    <property type="entry name" value="LDH C-terminal domain-like"/>
    <property type="match status" value="1"/>
</dbReference>
<keyword evidence="5 8" id="KW-0464">Manganese</keyword>
<evidence type="ECO:0000259" key="11">
    <source>
        <dbReference type="Pfam" id="PF11975"/>
    </source>
</evidence>
<dbReference type="Gene3D" id="3.40.50.720">
    <property type="entry name" value="NAD(P)-binding Rossmann-like Domain"/>
    <property type="match status" value="1"/>
</dbReference>
<keyword evidence="8" id="KW-0533">Nickel</keyword>
<evidence type="ECO:0000256" key="2">
    <source>
        <dbReference type="ARBA" id="ARBA00022723"/>
    </source>
</evidence>
<protein>
    <submittedName>
        <fullName evidence="12">6-phospho-beta-glucosidase</fullName>
        <ecNumber evidence="12">3.2.1.86</ecNumber>
    </submittedName>
</protein>
<evidence type="ECO:0000256" key="6">
    <source>
        <dbReference type="ARBA" id="ARBA00023295"/>
    </source>
</evidence>
<dbReference type="InterPro" id="IPR019802">
    <property type="entry name" value="GlycHydrolase_4_CS"/>
</dbReference>
<proteinExistence type="inferred from homology"/>
<dbReference type="PANTHER" id="PTHR32092:SF5">
    <property type="entry name" value="6-PHOSPHO-BETA-GLUCOSIDASE"/>
    <property type="match status" value="1"/>
</dbReference>
<evidence type="ECO:0000256" key="4">
    <source>
        <dbReference type="ARBA" id="ARBA00023027"/>
    </source>
</evidence>
<dbReference type="InterPro" id="IPR022616">
    <property type="entry name" value="Glyco_hydro_4_C"/>
</dbReference>
<dbReference type="InterPro" id="IPR036291">
    <property type="entry name" value="NAD(P)-bd_dom_sf"/>
</dbReference>
<keyword evidence="6 10" id="KW-0326">Glycosidase</keyword>
<sequence>MKKLKIVTIGGGSSYTPELIDGFIKRYDELPVTDYYLLDIEEGKEKLEIVGKLAQRMVKEAGIPMNIHLTLDRAEALKDADFVTTQLRVGFLDARINDEKIPLKYGVLGQETTGPGGFMKAQRTIPVLMDICRDMETYCPDAWLINFTNPAGIVTEAITRHSNIKSIGICSGANSMLMDIAKAYEVEKKDVYARIMGLNHLIFADRIFIKGEDYTEDFMEKLALGSASNSLKNIPDIGFSSRFAKALHMYPISYLKYFFLTREMVEAAQNDARTKGTRGEQTREIEHRLFELYQDEHLAHKPKELEKRGGAWYSDTACSIISSIYNDKKEIHVVNTPNNGATPDLPDHVTLETNAVIDRQGAHPLAYGRLPVKIRGLIQSVKAYEELAVEAAITGDYSTALMALTINPLVPSATLAEKILDEYLEVNQRYLPQYSPNAKEQA</sequence>
<keyword evidence="8" id="KW-0170">Cobalt</keyword>
<feature type="binding site" evidence="7">
    <location>
        <position position="149"/>
    </location>
    <ligand>
        <name>substrate</name>
    </ligand>
</feature>
<evidence type="ECO:0000256" key="5">
    <source>
        <dbReference type="ARBA" id="ARBA00023211"/>
    </source>
</evidence>
<keyword evidence="2 8" id="KW-0479">Metal-binding</keyword>